<comment type="caution">
    <text evidence="2">The sequence shown here is derived from an EMBL/GenBank/DDBJ whole genome shotgun (WGS) entry which is preliminary data.</text>
</comment>
<dbReference type="Proteomes" id="UP000567293">
    <property type="component" value="Unassembled WGS sequence"/>
</dbReference>
<reference evidence="2" key="1">
    <citation type="submission" date="2020-06" db="EMBL/GenBank/DDBJ databases">
        <title>Legume-microbial interactions unlock mineral nutrients during tropical forest succession.</title>
        <authorList>
            <person name="Epihov D.Z."/>
        </authorList>
    </citation>
    <scope>NUCLEOTIDE SEQUENCE [LARGE SCALE GENOMIC DNA]</scope>
    <source>
        <strain evidence="2">Pan2503</strain>
    </source>
</reference>
<dbReference type="AlphaFoldDB" id="A0A7V8NLE4"/>
<evidence type="ECO:0000256" key="1">
    <source>
        <dbReference type="SAM" id="Phobius"/>
    </source>
</evidence>
<feature type="transmembrane region" description="Helical" evidence="1">
    <location>
        <begin position="32"/>
        <end position="50"/>
    </location>
</feature>
<feature type="transmembrane region" description="Helical" evidence="1">
    <location>
        <begin position="176"/>
        <end position="193"/>
    </location>
</feature>
<evidence type="ECO:0000313" key="2">
    <source>
        <dbReference type="EMBL" id="MBA0083451.1"/>
    </source>
</evidence>
<feature type="transmembrane region" description="Helical" evidence="1">
    <location>
        <begin position="243"/>
        <end position="259"/>
    </location>
</feature>
<keyword evidence="1" id="KW-0812">Transmembrane</keyword>
<keyword evidence="3" id="KW-1185">Reference proteome</keyword>
<protein>
    <submittedName>
        <fullName evidence="2">Uncharacterized protein</fullName>
    </submittedName>
</protein>
<proteinExistence type="predicted"/>
<feature type="transmembrane region" description="Helical" evidence="1">
    <location>
        <begin position="112"/>
        <end position="131"/>
    </location>
</feature>
<feature type="transmembrane region" description="Helical" evidence="1">
    <location>
        <begin position="271"/>
        <end position="289"/>
    </location>
</feature>
<name>A0A7V8NLE4_9BACT</name>
<keyword evidence="1" id="KW-1133">Transmembrane helix</keyword>
<accession>A0A7V8NLE4</accession>
<gene>
    <name evidence="2" type="ORF">HRJ53_00485</name>
</gene>
<dbReference type="EMBL" id="JACDQQ010000050">
    <property type="protein sequence ID" value="MBA0083451.1"/>
    <property type="molecule type" value="Genomic_DNA"/>
</dbReference>
<evidence type="ECO:0000313" key="3">
    <source>
        <dbReference type="Proteomes" id="UP000567293"/>
    </source>
</evidence>
<sequence>MAAVTSAMIGVHWDISWHQSIGRDTFWTPAHLAIHLCGVLAGVACAYLILSTTARRESSIRTHAVRIWGFWGPLGAFIAAWGGIAMLTSAPFDNWWHNAYGLDVKILSPPHMVLAAGIIWVEVGALILILGYMNRAAESERGLLLAMFLYVGGMILVCLMILELELTIRPLMHRAHFYRVVATAVPLVLAVVARGARYRWAATVVAGVYTLFIALVVWILPLFPAEPKLGPVYHQVTQFTPPEFPLLLIAPAFLLDLVWQRTGHWGAWKQSVVSAMIFLVAFALVQWPFADFLMSPAARNWFFGTKYFGYNTRPDSIYARYLFVRPETAAVFWQETGLAFVIAAIGIRLGIAGGDQLQRIRR</sequence>
<feature type="transmembrane region" description="Helical" evidence="1">
    <location>
        <begin position="331"/>
        <end position="351"/>
    </location>
</feature>
<feature type="transmembrane region" description="Helical" evidence="1">
    <location>
        <begin position="143"/>
        <end position="164"/>
    </location>
</feature>
<feature type="transmembrane region" description="Helical" evidence="1">
    <location>
        <begin position="70"/>
        <end position="92"/>
    </location>
</feature>
<keyword evidence="1" id="KW-0472">Membrane</keyword>
<feature type="transmembrane region" description="Helical" evidence="1">
    <location>
        <begin position="200"/>
        <end position="223"/>
    </location>
</feature>
<organism evidence="2 3">
    <name type="scientific">Candidatus Acidiferrum panamense</name>
    <dbReference type="NCBI Taxonomy" id="2741543"/>
    <lineage>
        <taxon>Bacteria</taxon>
        <taxon>Pseudomonadati</taxon>
        <taxon>Acidobacteriota</taxon>
        <taxon>Terriglobia</taxon>
        <taxon>Candidatus Acidiferrales</taxon>
        <taxon>Candidatus Acidiferrum</taxon>
    </lineage>
</organism>